<feature type="signal peptide" evidence="4">
    <location>
        <begin position="1"/>
        <end position="25"/>
    </location>
</feature>
<dbReference type="GO" id="GO:0015833">
    <property type="term" value="P:peptide transport"/>
    <property type="evidence" value="ECO:0007669"/>
    <property type="project" value="TreeGrafter"/>
</dbReference>
<comment type="subcellular location">
    <subcellularLocation>
        <location evidence="1">Periplasm</location>
    </subcellularLocation>
</comment>
<evidence type="ECO:0000256" key="1">
    <source>
        <dbReference type="ARBA" id="ARBA00004418"/>
    </source>
</evidence>
<evidence type="ECO:0000256" key="2">
    <source>
        <dbReference type="ARBA" id="ARBA00005695"/>
    </source>
</evidence>
<dbReference type="Pfam" id="PF00496">
    <property type="entry name" value="SBP_bac_5"/>
    <property type="match status" value="1"/>
</dbReference>
<dbReference type="Gene3D" id="3.40.190.10">
    <property type="entry name" value="Periplasmic binding protein-like II"/>
    <property type="match status" value="1"/>
</dbReference>
<dbReference type="CDD" id="cd08517">
    <property type="entry name" value="PBP2_NikA_DppA_OppA_like_13"/>
    <property type="match status" value="1"/>
</dbReference>
<keyword evidence="3 4" id="KW-0732">Signal</keyword>
<protein>
    <submittedName>
        <fullName evidence="6">Peptide/nickel transport system substrate-binding protein</fullName>
    </submittedName>
</protein>
<feature type="chain" id="PRO_5032271906" evidence="4">
    <location>
        <begin position="26"/>
        <end position="528"/>
    </location>
</feature>
<dbReference type="GO" id="GO:1904680">
    <property type="term" value="F:peptide transmembrane transporter activity"/>
    <property type="evidence" value="ECO:0007669"/>
    <property type="project" value="TreeGrafter"/>
</dbReference>
<keyword evidence="7" id="KW-1185">Reference proteome</keyword>
<dbReference type="PIRSF" id="PIRSF002741">
    <property type="entry name" value="MppA"/>
    <property type="match status" value="1"/>
</dbReference>
<feature type="domain" description="Solute-binding protein family 5" evidence="5">
    <location>
        <begin position="76"/>
        <end position="419"/>
    </location>
</feature>
<comment type="caution">
    <text evidence="6">The sequence shown here is derived from an EMBL/GenBank/DDBJ whole genome shotgun (WGS) entry which is preliminary data.</text>
</comment>
<evidence type="ECO:0000256" key="4">
    <source>
        <dbReference type="SAM" id="SignalP"/>
    </source>
</evidence>
<name>A0A840XSL3_9PROT</name>
<evidence type="ECO:0000256" key="3">
    <source>
        <dbReference type="ARBA" id="ARBA00022729"/>
    </source>
</evidence>
<gene>
    <name evidence="6" type="ORF">FHS88_001784</name>
</gene>
<dbReference type="InterPro" id="IPR030678">
    <property type="entry name" value="Peptide/Ni-bd"/>
</dbReference>
<dbReference type="AlphaFoldDB" id="A0A840XSL3"/>
<dbReference type="Proteomes" id="UP000562254">
    <property type="component" value="Unassembled WGS sequence"/>
</dbReference>
<accession>A0A840XSL3</accession>
<dbReference type="SUPFAM" id="SSF53850">
    <property type="entry name" value="Periplasmic binding protein-like II"/>
    <property type="match status" value="1"/>
</dbReference>
<dbReference type="EMBL" id="JACIJE010000004">
    <property type="protein sequence ID" value="MBB5689659.1"/>
    <property type="molecule type" value="Genomic_DNA"/>
</dbReference>
<dbReference type="Gene3D" id="3.10.105.10">
    <property type="entry name" value="Dipeptide-binding Protein, Domain 3"/>
    <property type="match status" value="1"/>
</dbReference>
<reference evidence="6 7" key="1">
    <citation type="submission" date="2020-08" db="EMBL/GenBank/DDBJ databases">
        <title>Genomic Encyclopedia of Type Strains, Phase IV (KMG-IV): sequencing the most valuable type-strain genomes for metagenomic binning, comparative biology and taxonomic classification.</title>
        <authorList>
            <person name="Goeker M."/>
        </authorList>
    </citation>
    <scope>NUCLEOTIDE SEQUENCE [LARGE SCALE GENOMIC DNA]</scope>
    <source>
        <strain evidence="6 7">DSM 25895</strain>
    </source>
</reference>
<dbReference type="PANTHER" id="PTHR30290:SF38">
    <property type="entry name" value="D,D-DIPEPTIDE-BINDING PERIPLASMIC PROTEIN DDPA-RELATED"/>
    <property type="match status" value="1"/>
</dbReference>
<proteinExistence type="inferred from homology"/>
<organism evidence="6 7">
    <name type="scientific">Neoroseomonas alkaliterrae</name>
    <dbReference type="NCBI Taxonomy" id="1452450"/>
    <lineage>
        <taxon>Bacteria</taxon>
        <taxon>Pseudomonadati</taxon>
        <taxon>Pseudomonadota</taxon>
        <taxon>Alphaproteobacteria</taxon>
        <taxon>Acetobacterales</taxon>
        <taxon>Acetobacteraceae</taxon>
        <taxon>Neoroseomonas</taxon>
    </lineage>
</organism>
<dbReference type="InterPro" id="IPR000914">
    <property type="entry name" value="SBP_5_dom"/>
</dbReference>
<evidence type="ECO:0000259" key="5">
    <source>
        <dbReference type="Pfam" id="PF00496"/>
    </source>
</evidence>
<evidence type="ECO:0000313" key="6">
    <source>
        <dbReference type="EMBL" id="MBB5689659.1"/>
    </source>
</evidence>
<dbReference type="GO" id="GO:0043190">
    <property type="term" value="C:ATP-binding cassette (ABC) transporter complex"/>
    <property type="evidence" value="ECO:0007669"/>
    <property type="project" value="InterPro"/>
</dbReference>
<sequence>MTLSRRGLLAAASAPVLMSVQDALAQGVAPRRGGTLQMMLTPEPPVLQIGVNQQGPTLVAAPKMFQGLLTFSPTLEPQPLLAKSWTISPDGKEYVFSLQEGVKWHDGQPFTADDVVFSITKFHMELAPRARAIFQLIETCEARDPLTVRIVLKQPFQPFLLMFDATAAAMVPKHLFDGRDYRTAPAVQRPVGTGPFRFVEWQRGNFIRLDRNEEYWKPGQPYLDSIIYRIIPDSQSRRLALESGQVLLSQTNDIEPFDIPALRQRQNLEVHTAGWEYFSPLSWIELNHRVKPLDDARVRRAMSMAIDRNFIVNRLWFGVGKPATNPVASTTRFHDPAARLPAFNVAEANRILDQAGYPRNAQGVRFTLKHMALPYGEIWTRLSEYLRQAMRNIGIAFEMESTDAGSWARRVGNWEYETTINFVYQFGDPTLGVERTYVSTNIQRVTFTNTGGYANPQVDALFLRARTSAAAAERQAAFSEVQKLLIEEVPQIWLMELSFPTIHDRRVRNVITTGLGVHKSFDDVFIAG</sequence>
<evidence type="ECO:0000313" key="7">
    <source>
        <dbReference type="Proteomes" id="UP000562254"/>
    </source>
</evidence>
<dbReference type="GO" id="GO:0030288">
    <property type="term" value="C:outer membrane-bounded periplasmic space"/>
    <property type="evidence" value="ECO:0007669"/>
    <property type="project" value="UniProtKB-ARBA"/>
</dbReference>
<dbReference type="RefSeq" id="WP_246419744.1">
    <property type="nucleotide sequence ID" value="NZ_JAAEDJ010000082.1"/>
</dbReference>
<dbReference type="PANTHER" id="PTHR30290">
    <property type="entry name" value="PERIPLASMIC BINDING COMPONENT OF ABC TRANSPORTER"/>
    <property type="match status" value="1"/>
</dbReference>
<comment type="similarity">
    <text evidence="2">Belongs to the bacterial solute-binding protein 5 family.</text>
</comment>
<dbReference type="InterPro" id="IPR039424">
    <property type="entry name" value="SBP_5"/>
</dbReference>